<evidence type="ECO:0000313" key="2">
    <source>
        <dbReference type="EMBL" id="GAG96413.1"/>
    </source>
</evidence>
<dbReference type="InterPro" id="IPR013783">
    <property type="entry name" value="Ig-like_fold"/>
</dbReference>
<dbReference type="SUPFAM" id="SSF49313">
    <property type="entry name" value="Cadherin-like"/>
    <property type="match status" value="1"/>
</dbReference>
<evidence type="ECO:0000259" key="1">
    <source>
        <dbReference type="PROSITE" id="PS50093"/>
    </source>
</evidence>
<dbReference type="InterPro" id="IPR035986">
    <property type="entry name" value="PKD_dom_sf"/>
</dbReference>
<sequence length="235" mass="26572">MDSGSYYIKIYGTNWANDYNLKWTTNQDNTPPLWVQAPEDQQLIVGTDFSYDVDAGDPSGIKEYQVNDTTNFMVDSNGLIENKTILDIRFYFLTIRAIDFYDNEISAEIRVVVHALELNVLIVVNSTTIQPGEYISFSCQVSGQINPCSYNWNFKDGQFSSLESLIHQFNNIGHYNVTLEVIDQYGVIGVHNMLIVVESDSDSETPNIPGYELILLLSILSITSLLIAFKKKLNV</sequence>
<dbReference type="EMBL" id="BART01019803">
    <property type="protein sequence ID" value="GAG96413.1"/>
    <property type="molecule type" value="Genomic_DNA"/>
</dbReference>
<proteinExistence type="predicted"/>
<feature type="non-terminal residue" evidence="2">
    <location>
        <position position="235"/>
    </location>
</feature>
<dbReference type="PROSITE" id="PS50093">
    <property type="entry name" value="PKD"/>
    <property type="match status" value="1"/>
</dbReference>
<dbReference type="Gene3D" id="2.60.40.10">
    <property type="entry name" value="Immunoglobulins"/>
    <property type="match status" value="1"/>
</dbReference>
<dbReference type="InterPro" id="IPR000601">
    <property type="entry name" value="PKD_dom"/>
</dbReference>
<dbReference type="GO" id="GO:0005509">
    <property type="term" value="F:calcium ion binding"/>
    <property type="evidence" value="ECO:0007669"/>
    <property type="project" value="InterPro"/>
</dbReference>
<dbReference type="SMART" id="SM00089">
    <property type="entry name" value="PKD"/>
    <property type="match status" value="1"/>
</dbReference>
<dbReference type="InterPro" id="IPR015919">
    <property type="entry name" value="Cadherin-like_sf"/>
</dbReference>
<dbReference type="GO" id="GO:0016020">
    <property type="term" value="C:membrane"/>
    <property type="evidence" value="ECO:0007669"/>
    <property type="project" value="InterPro"/>
</dbReference>
<dbReference type="SUPFAM" id="SSF49299">
    <property type="entry name" value="PKD domain"/>
    <property type="match status" value="1"/>
</dbReference>
<dbReference type="Pfam" id="PF18911">
    <property type="entry name" value="PKD_4"/>
    <property type="match status" value="1"/>
</dbReference>
<feature type="domain" description="PKD" evidence="1">
    <location>
        <begin position="146"/>
        <end position="186"/>
    </location>
</feature>
<reference evidence="2" key="1">
    <citation type="journal article" date="2014" name="Front. Microbiol.">
        <title>High frequency of phylogenetically diverse reductive dehalogenase-homologous genes in deep subseafloor sedimentary metagenomes.</title>
        <authorList>
            <person name="Kawai M."/>
            <person name="Futagami T."/>
            <person name="Toyoda A."/>
            <person name="Takaki Y."/>
            <person name="Nishi S."/>
            <person name="Hori S."/>
            <person name="Arai W."/>
            <person name="Tsubouchi T."/>
            <person name="Morono Y."/>
            <person name="Uchiyama I."/>
            <person name="Ito T."/>
            <person name="Fujiyama A."/>
            <person name="Inagaki F."/>
            <person name="Takami H."/>
        </authorList>
    </citation>
    <scope>NUCLEOTIDE SEQUENCE</scope>
    <source>
        <strain evidence="2">Expedition CK06-06</strain>
    </source>
</reference>
<protein>
    <recommendedName>
        <fullName evidence="1">PKD domain-containing protein</fullName>
    </recommendedName>
</protein>
<gene>
    <name evidence="2" type="ORF">S01H4_36953</name>
</gene>
<accession>X1CJK3</accession>
<organism evidence="2">
    <name type="scientific">marine sediment metagenome</name>
    <dbReference type="NCBI Taxonomy" id="412755"/>
    <lineage>
        <taxon>unclassified sequences</taxon>
        <taxon>metagenomes</taxon>
        <taxon>ecological metagenomes</taxon>
    </lineage>
</organism>
<dbReference type="InterPro" id="IPR022409">
    <property type="entry name" value="PKD/Chitinase_dom"/>
</dbReference>
<dbReference type="CDD" id="cd00146">
    <property type="entry name" value="PKD"/>
    <property type="match status" value="1"/>
</dbReference>
<dbReference type="NCBIfam" id="NF033507">
    <property type="entry name" value="Loki-CTERM"/>
    <property type="match status" value="1"/>
</dbReference>
<comment type="caution">
    <text evidence="2">The sequence shown here is derived from an EMBL/GenBank/DDBJ whole genome shotgun (WGS) entry which is preliminary data.</text>
</comment>
<name>X1CJK3_9ZZZZ</name>
<dbReference type="AlphaFoldDB" id="X1CJK3"/>